<evidence type="ECO:0000256" key="3">
    <source>
        <dbReference type="HAMAP-Rule" id="MF_00528"/>
    </source>
</evidence>
<evidence type="ECO:0000256" key="2">
    <source>
        <dbReference type="ARBA" id="ARBA00022801"/>
    </source>
</evidence>
<proteinExistence type="inferred from homology"/>
<comment type="subcellular location">
    <subcellularLocation>
        <location evidence="3">Cytoplasm</location>
    </subcellularLocation>
</comment>
<protein>
    <recommendedName>
        <fullName evidence="3">Nucleoside triphosphate pyrophosphatase</fullName>
        <ecNumber evidence="3">3.6.1.9</ecNumber>
    </recommendedName>
    <alternativeName>
        <fullName evidence="3">Nucleotide pyrophosphatase</fullName>
        <shortName evidence="3">Nucleotide PPase</shortName>
    </alternativeName>
</protein>
<comment type="cofactor">
    <cofactor evidence="1 3">
        <name>a divalent metal cation</name>
        <dbReference type="ChEBI" id="CHEBI:60240"/>
    </cofactor>
</comment>
<comment type="function">
    <text evidence="3">Nucleoside triphosphate pyrophosphatase. May have a dual role in cell division arrest and in preventing the incorporation of modified nucleotides into cellular nucleic acids.</text>
</comment>
<dbReference type="Pfam" id="PF02545">
    <property type="entry name" value="Maf"/>
    <property type="match status" value="1"/>
</dbReference>
<dbReference type="PANTHER" id="PTHR43213:SF5">
    <property type="entry name" value="BIFUNCTIONAL DTTP_UTP PYROPHOSPHATASE_METHYLTRANSFERASE PROTEIN-RELATED"/>
    <property type="match status" value="1"/>
</dbReference>
<reference evidence="5" key="1">
    <citation type="journal article" date="2019" name="Int. J. Syst. Evol. Microbiol.">
        <title>The Global Catalogue of Microorganisms (GCM) 10K type strain sequencing project: providing services to taxonomists for standard genome sequencing and annotation.</title>
        <authorList>
            <consortium name="The Broad Institute Genomics Platform"/>
            <consortium name="The Broad Institute Genome Sequencing Center for Infectious Disease"/>
            <person name="Wu L."/>
            <person name="Ma J."/>
        </authorList>
    </citation>
    <scope>NUCLEOTIDE SEQUENCE [LARGE SCALE GENOMIC DNA]</scope>
    <source>
        <strain evidence="5">JCM 11483</strain>
    </source>
</reference>
<gene>
    <name evidence="4" type="ORF">GCM10020260_14110</name>
</gene>
<dbReference type="PANTHER" id="PTHR43213">
    <property type="entry name" value="BIFUNCTIONAL DTTP/UTP PYROPHOSPHATASE/METHYLTRANSFERASE PROTEIN-RELATED"/>
    <property type="match status" value="1"/>
</dbReference>
<dbReference type="EMBL" id="BAAAYG010000005">
    <property type="protein sequence ID" value="GAA3284145.1"/>
    <property type="molecule type" value="Genomic_DNA"/>
</dbReference>
<name>A0ABP6RDQ0_9MICC</name>
<evidence type="ECO:0000256" key="1">
    <source>
        <dbReference type="ARBA" id="ARBA00001968"/>
    </source>
</evidence>
<organism evidence="4 5">
    <name type="scientific">Nesterenkonia halobia</name>
    <dbReference type="NCBI Taxonomy" id="37922"/>
    <lineage>
        <taxon>Bacteria</taxon>
        <taxon>Bacillati</taxon>
        <taxon>Actinomycetota</taxon>
        <taxon>Actinomycetes</taxon>
        <taxon>Micrococcales</taxon>
        <taxon>Micrococcaceae</taxon>
        <taxon>Nesterenkonia</taxon>
    </lineage>
</organism>
<dbReference type="EC" id="3.6.1.9" evidence="3"/>
<dbReference type="HAMAP" id="MF_00528">
    <property type="entry name" value="Maf"/>
    <property type="match status" value="1"/>
</dbReference>
<accession>A0ABP6RDQ0</accession>
<dbReference type="InterPro" id="IPR029001">
    <property type="entry name" value="ITPase-like_fam"/>
</dbReference>
<dbReference type="PIRSF" id="PIRSF006305">
    <property type="entry name" value="Maf"/>
    <property type="match status" value="1"/>
</dbReference>
<keyword evidence="3" id="KW-0546">Nucleotide metabolism</keyword>
<dbReference type="Proteomes" id="UP001501736">
    <property type="component" value="Unassembled WGS sequence"/>
</dbReference>
<comment type="catalytic activity">
    <reaction evidence="3">
        <text>a ribonucleoside 5'-triphosphate + H2O = a ribonucleoside 5'-phosphate + diphosphate + H(+)</text>
        <dbReference type="Rhea" id="RHEA:23996"/>
        <dbReference type="ChEBI" id="CHEBI:15377"/>
        <dbReference type="ChEBI" id="CHEBI:15378"/>
        <dbReference type="ChEBI" id="CHEBI:33019"/>
        <dbReference type="ChEBI" id="CHEBI:58043"/>
        <dbReference type="ChEBI" id="CHEBI:61557"/>
        <dbReference type="EC" id="3.6.1.9"/>
    </reaction>
</comment>
<dbReference type="SUPFAM" id="SSF52972">
    <property type="entry name" value="ITPase-like"/>
    <property type="match status" value="1"/>
</dbReference>
<evidence type="ECO:0000313" key="5">
    <source>
        <dbReference type="Proteomes" id="UP001501736"/>
    </source>
</evidence>
<feature type="active site" description="Proton acceptor" evidence="3">
    <location>
        <position position="86"/>
    </location>
</feature>
<comment type="similarity">
    <text evidence="3">Belongs to the Maf family.</text>
</comment>
<dbReference type="NCBIfam" id="TIGR00172">
    <property type="entry name" value="maf"/>
    <property type="match status" value="1"/>
</dbReference>
<dbReference type="Gene3D" id="3.90.950.10">
    <property type="match status" value="1"/>
</dbReference>
<keyword evidence="3" id="KW-0963">Cytoplasm</keyword>
<evidence type="ECO:0000313" key="4">
    <source>
        <dbReference type="EMBL" id="GAA3284145.1"/>
    </source>
</evidence>
<sequence length="215" mass="22681">MNPRLILGSASPGRAEVLTRAGLDFAVRVSSVDEDAAVEAARAAGEEVTPARMAALLAQAKAEAVARAVAEEDRGSDEDLLVLGCDSVFELDGIAYGKPHEPEVAISRWREMRGRTGTLHSGHRLVRLRDGATAERTVSTQVRFGAPSEELIRAYAHSGEPLGCAGAFTIDGRGAAFIDGVDGDPQSVIGVSPRALGGLLAELDIDITTLWTHDR</sequence>
<dbReference type="CDD" id="cd00555">
    <property type="entry name" value="Maf"/>
    <property type="match status" value="1"/>
</dbReference>
<comment type="caution">
    <text evidence="3">Lacks conserved residue(s) required for the propagation of feature annotation.</text>
</comment>
<dbReference type="RefSeq" id="WP_344719678.1">
    <property type="nucleotide sequence ID" value="NZ_BAAAYG010000005.1"/>
</dbReference>
<comment type="catalytic activity">
    <reaction evidence="3">
        <text>a 2'-deoxyribonucleoside 5'-triphosphate + H2O = a 2'-deoxyribonucleoside 5'-phosphate + diphosphate + H(+)</text>
        <dbReference type="Rhea" id="RHEA:44644"/>
        <dbReference type="ChEBI" id="CHEBI:15377"/>
        <dbReference type="ChEBI" id="CHEBI:15378"/>
        <dbReference type="ChEBI" id="CHEBI:33019"/>
        <dbReference type="ChEBI" id="CHEBI:61560"/>
        <dbReference type="ChEBI" id="CHEBI:65317"/>
        <dbReference type="EC" id="3.6.1.9"/>
    </reaction>
</comment>
<keyword evidence="2 3" id="KW-0378">Hydrolase</keyword>
<keyword evidence="5" id="KW-1185">Reference proteome</keyword>
<comment type="caution">
    <text evidence="4">The sequence shown here is derived from an EMBL/GenBank/DDBJ whole genome shotgun (WGS) entry which is preliminary data.</text>
</comment>
<dbReference type="InterPro" id="IPR003697">
    <property type="entry name" value="Maf-like"/>
</dbReference>